<evidence type="ECO:0000256" key="1">
    <source>
        <dbReference type="SAM" id="MobiDB-lite"/>
    </source>
</evidence>
<evidence type="ECO:0000259" key="2">
    <source>
        <dbReference type="Pfam" id="PF13843"/>
    </source>
</evidence>
<gene>
    <name evidence="3" type="ORF">J437_LFUL017911</name>
</gene>
<reference evidence="3" key="2">
    <citation type="submission" date="2017-10" db="EMBL/GenBank/DDBJ databases">
        <title>Ladona fulva Genome sequencing and assembly.</title>
        <authorList>
            <person name="Murali S."/>
            <person name="Richards S."/>
            <person name="Bandaranaike D."/>
            <person name="Bellair M."/>
            <person name="Blankenburg K."/>
            <person name="Chao H."/>
            <person name="Dinh H."/>
            <person name="Doddapaneni H."/>
            <person name="Dugan-Rocha S."/>
            <person name="Elkadiri S."/>
            <person name="Gnanaolivu R."/>
            <person name="Hernandez B."/>
            <person name="Skinner E."/>
            <person name="Javaid M."/>
            <person name="Lee S."/>
            <person name="Li M."/>
            <person name="Ming W."/>
            <person name="Munidasa M."/>
            <person name="Muniz J."/>
            <person name="Nguyen L."/>
            <person name="Hughes D."/>
            <person name="Osuji N."/>
            <person name="Pu L.-L."/>
            <person name="Puazo M."/>
            <person name="Qu C."/>
            <person name="Quiroz J."/>
            <person name="Raj R."/>
            <person name="Weissenberger G."/>
            <person name="Xin Y."/>
            <person name="Zou X."/>
            <person name="Han Y."/>
            <person name="Worley K."/>
            <person name="Muzny D."/>
            <person name="Gibbs R."/>
        </authorList>
    </citation>
    <scope>NUCLEOTIDE SEQUENCE</scope>
    <source>
        <strain evidence="3">Sampled in the wild</strain>
    </source>
</reference>
<dbReference type="PANTHER" id="PTHR46599:SF3">
    <property type="entry name" value="PIGGYBAC TRANSPOSABLE ELEMENT-DERIVED PROTEIN 4"/>
    <property type="match status" value="1"/>
</dbReference>
<dbReference type="PANTHER" id="PTHR46599">
    <property type="entry name" value="PIGGYBAC TRANSPOSABLE ELEMENT-DERIVED PROTEIN 4"/>
    <property type="match status" value="1"/>
</dbReference>
<evidence type="ECO:0000313" key="3">
    <source>
        <dbReference type="EMBL" id="KAG8235975.1"/>
    </source>
</evidence>
<sequence length="188" mass="21639">MYNRILNYVCESDEESIELNDSGQSNNEELDDNPTETEDETSSGTNSSIILQGIVLKPDYAMYFSKCESIAAPFFTEVFPQRNFYLLLKFLLFADNLTTSGYIWIFIIYTGTDMCFSEKYKDKSVTSCIVLDLRDSLLGKGYTLYLYNWYISPSLLDKLNVSQTDVFGTMRSNRKVSYDCKISKAEER</sequence>
<proteinExistence type="predicted"/>
<protein>
    <recommendedName>
        <fullName evidence="2">PiggyBac transposable element-derived protein domain-containing protein</fullName>
    </recommendedName>
</protein>
<accession>A0A8K0KJG3</accession>
<dbReference type="Pfam" id="PF13843">
    <property type="entry name" value="DDE_Tnp_1_7"/>
    <property type="match status" value="1"/>
</dbReference>
<organism evidence="3 4">
    <name type="scientific">Ladona fulva</name>
    <name type="common">Scarce chaser dragonfly</name>
    <name type="synonym">Libellula fulva</name>
    <dbReference type="NCBI Taxonomy" id="123851"/>
    <lineage>
        <taxon>Eukaryota</taxon>
        <taxon>Metazoa</taxon>
        <taxon>Ecdysozoa</taxon>
        <taxon>Arthropoda</taxon>
        <taxon>Hexapoda</taxon>
        <taxon>Insecta</taxon>
        <taxon>Pterygota</taxon>
        <taxon>Palaeoptera</taxon>
        <taxon>Odonata</taxon>
        <taxon>Epiprocta</taxon>
        <taxon>Anisoptera</taxon>
        <taxon>Libelluloidea</taxon>
        <taxon>Libellulidae</taxon>
        <taxon>Ladona</taxon>
    </lineage>
</organism>
<feature type="compositionally biased region" description="Acidic residues" evidence="1">
    <location>
        <begin position="28"/>
        <end position="41"/>
    </location>
</feature>
<dbReference type="EMBL" id="KZ308974">
    <property type="protein sequence ID" value="KAG8235975.1"/>
    <property type="molecule type" value="Genomic_DNA"/>
</dbReference>
<feature type="domain" description="PiggyBac transposable element-derived protein" evidence="2">
    <location>
        <begin position="99"/>
        <end position="177"/>
    </location>
</feature>
<name>A0A8K0KJG3_LADFU</name>
<dbReference type="InterPro" id="IPR029526">
    <property type="entry name" value="PGBD"/>
</dbReference>
<feature type="region of interest" description="Disordered" evidence="1">
    <location>
        <begin position="16"/>
        <end position="45"/>
    </location>
</feature>
<dbReference type="Proteomes" id="UP000792457">
    <property type="component" value="Unassembled WGS sequence"/>
</dbReference>
<comment type="caution">
    <text evidence="3">The sequence shown here is derived from an EMBL/GenBank/DDBJ whole genome shotgun (WGS) entry which is preliminary data.</text>
</comment>
<evidence type="ECO:0000313" key="4">
    <source>
        <dbReference type="Proteomes" id="UP000792457"/>
    </source>
</evidence>
<dbReference type="AlphaFoldDB" id="A0A8K0KJG3"/>
<reference evidence="3" key="1">
    <citation type="submission" date="2013-04" db="EMBL/GenBank/DDBJ databases">
        <authorList>
            <person name="Qu J."/>
            <person name="Murali S.C."/>
            <person name="Bandaranaike D."/>
            <person name="Bellair M."/>
            <person name="Blankenburg K."/>
            <person name="Chao H."/>
            <person name="Dinh H."/>
            <person name="Doddapaneni H."/>
            <person name="Downs B."/>
            <person name="Dugan-Rocha S."/>
            <person name="Elkadiri S."/>
            <person name="Gnanaolivu R.D."/>
            <person name="Hernandez B."/>
            <person name="Javaid M."/>
            <person name="Jayaseelan J.C."/>
            <person name="Lee S."/>
            <person name="Li M."/>
            <person name="Ming W."/>
            <person name="Munidasa M."/>
            <person name="Muniz J."/>
            <person name="Nguyen L."/>
            <person name="Ongeri F."/>
            <person name="Osuji N."/>
            <person name="Pu L.-L."/>
            <person name="Puazo M."/>
            <person name="Qu C."/>
            <person name="Quiroz J."/>
            <person name="Raj R."/>
            <person name="Weissenberger G."/>
            <person name="Xin Y."/>
            <person name="Zou X."/>
            <person name="Han Y."/>
            <person name="Richards S."/>
            <person name="Worley K."/>
            <person name="Muzny D."/>
            <person name="Gibbs R."/>
        </authorList>
    </citation>
    <scope>NUCLEOTIDE SEQUENCE</scope>
    <source>
        <strain evidence="3">Sampled in the wild</strain>
    </source>
</reference>
<keyword evidence="4" id="KW-1185">Reference proteome</keyword>